<reference evidence="1 2" key="1">
    <citation type="journal article" date="2016" name="Sci. Rep.">
        <title>Metabolic traits of an uncultured archaeal lineage -MSBL1- from brine pools of the Red Sea.</title>
        <authorList>
            <person name="Mwirichia R."/>
            <person name="Alam I."/>
            <person name="Rashid M."/>
            <person name="Vinu M."/>
            <person name="Ba-Alawi W."/>
            <person name="Anthony Kamau A."/>
            <person name="Kamanda Ngugi D."/>
            <person name="Goker M."/>
            <person name="Klenk H.P."/>
            <person name="Bajic V."/>
            <person name="Stingl U."/>
        </authorList>
    </citation>
    <scope>NUCLEOTIDE SEQUENCE [LARGE SCALE GENOMIC DNA]</scope>
    <source>
        <strain evidence="1">SCGC-AAA259I07</strain>
    </source>
</reference>
<gene>
    <name evidence="1" type="ORF">AKJ36_02770</name>
</gene>
<dbReference type="AlphaFoldDB" id="A0A133UJV2"/>
<sequence>MDGSIAPPPETKNRGPTLSTMHEIERILREAEEPLSLNEIKRRMSAKAVRHSTVRKVIDEFKRLGFVAEGSKGAIWSLNLSPDFWSKGRAEML</sequence>
<evidence type="ECO:0008006" key="3">
    <source>
        <dbReference type="Google" id="ProtNLM"/>
    </source>
</evidence>
<proteinExistence type="predicted"/>
<protein>
    <recommendedName>
        <fullName evidence="3">Helix-turn-helix type 11 domain-containing protein</fullName>
    </recommendedName>
</protein>
<dbReference type="EMBL" id="LHXQ01000044">
    <property type="protein sequence ID" value="KXA94492.1"/>
    <property type="molecule type" value="Genomic_DNA"/>
</dbReference>
<organism evidence="1 2">
    <name type="scientific">candidate division MSBL1 archaeon SCGC-AAA259I07</name>
    <dbReference type="NCBI Taxonomy" id="1698266"/>
    <lineage>
        <taxon>Archaea</taxon>
        <taxon>Methanobacteriati</taxon>
        <taxon>Methanobacteriota</taxon>
        <taxon>candidate division MSBL1</taxon>
    </lineage>
</organism>
<accession>A0A133UJV2</accession>
<name>A0A133UJV2_9EURY</name>
<evidence type="ECO:0000313" key="2">
    <source>
        <dbReference type="Proteomes" id="UP000070155"/>
    </source>
</evidence>
<dbReference type="Proteomes" id="UP000070155">
    <property type="component" value="Unassembled WGS sequence"/>
</dbReference>
<keyword evidence="2" id="KW-1185">Reference proteome</keyword>
<comment type="caution">
    <text evidence="1">The sequence shown here is derived from an EMBL/GenBank/DDBJ whole genome shotgun (WGS) entry which is preliminary data.</text>
</comment>
<evidence type="ECO:0000313" key="1">
    <source>
        <dbReference type="EMBL" id="KXA94492.1"/>
    </source>
</evidence>